<dbReference type="InterPro" id="IPR011993">
    <property type="entry name" value="PH-like_dom_sf"/>
</dbReference>
<dbReference type="SMART" id="SM00568">
    <property type="entry name" value="GRAM"/>
    <property type="match status" value="1"/>
</dbReference>
<dbReference type="GeneID" id="108899818"/>
<dbReference type="AlphaFoldDB" id="A0A4W6E3L3"/>
<feature type="coiled-coil region" evidence="1">
    <location>
        <begin position="111"/>
        <end position="161"/>
    </location>
</feature>
<evidence type="ECO:0000313" key="7">
    <source>
        <dbReference type="RefSeq" id="XP_018555997.1"/>
    </source>
</evidence>
<feature type="compositionally biased region" description="Polar residues" evidence="2">
    <location>
        <begin position="179"/>
        <end position="189"/>
    </location>
</feature>
<dbReference type="GeneTree" id="ENSGT00390000010968"/>
<reference evidence="6" key="1">
    <citation type="submission" date="2015-09" db="EMBL/GenBank/DDBJ databases">
        <authorList>
            <person name="Sai Rama Sridatta P."/>
        </authorList>
    </citation>
    <scope>NUCLEOTIDE SEQUENCE [LARGE SCALE GENOMIC DNA]</scope>
</reference>
<sequence>MKLCYDLRAGVAVRHVKVKPRCAVLTMLKRLDKIRFRGPRTRDDFPDLAESPPASDNECSDDMQLKPKAALRDTEDLLRDPAGSGSPTMAAAIQEFQRSESDRLNEVKGHLEIALLEKHFLQEELRKLREETNVDSLRQELERERNKRIDLEQKMNEVLKSRLEDSPPQPPRKQQSPSNNGTADKQQKEVWSSRLQKWLYERFGVYIEDFRFQPEESTVETEEPLSAKRLTENMRRLKRGARPVTNFLRNLSALSNWHSVYTSAIAFIIYMNAAWHGWAIPMFLFLAILRLSLNYLIARGWRIQWSIVPEVSEPMEPPKEDLTVSEKFQLVLDVAQKAQNLFGKMADVLEKIKNLFMWVQPESTRKLYICLWVAFITSCVLPYKLMGFMIGLYAGIKFFIIDFLFKSCPKLRDKYDTPYIVWNSLPTDPQLKERTNATVSRRVQPVVSRSSLATVPCGVSREEETGRSHSTKKGAFHEIFNLPESERPLAVCENGWRCCLINRDRKMPTDYIRNGVLYVTENYLCFESSSSRSSSSKKNKVIKLVDITDIQKYKVLSVLPGSGMGISIATPSTQKPLVFGAMIHRDEAFEAIFTQYMKIMTTTKPPASAEL</sequence>
<name>A0A4W6E3L3_LATCA</name>
<keyword evidence="3" id="KW-0472">Membrane</keyword>
<dbReference type="InterPro" id="IPR037847">
    <property type="entry name" value="GRAMDC4"/>
</dbReference>
<dbReference type="Proteomes" id="UP000694890">
    <property type="component" value="Linkage group LG18"/>
</dbReference>
<dbReference type="InterPro" id="IPR037845">
    <property type="entry name" value="GRAMDC4_PH-GRAM"/>
</dbReference>
<feature type="transmembrane region" description="Helical" evidence="3">
    <location>
        <begin position="277"/>
        <end position="297"/>
    </location>
</feature>
<keyword evidence="1" id="KW-0175">Coiled coil</keyword>
<gene>
    <name evidence="5" type="primary">GRAMD4</name>
    <name evidence="7" type="synonym">gramd4a</name>
</gene>
<accession>A0A4W6E3L3</accession>
<keyword evidence="6" id="KW-1185">Reference proteome</keyword>
<dbReference type="CTD" id="558571"/>
<dbReference type="KEGG" id="lcf:108899818"/>
<evidence type="ECO:0000256" key="3">
    <source>
        <dbReference type="SAM" id="Phobius"/>
    </source>
</evidence>
<organism evidence="5 6">
    <name type="scientific">Lates calcarifer</name>
    <name type="common">Barramundi</name>
    <name type="synonym">Holocentrus calcarifer</name>
    <dbReference type="NCBI Taxonomy" id="8187"/>
    <lineage>
        <taxon>Eukaryota</taxon>
        <taxon>Metazoa</taxon>
        <taxon>Chordata</taxon>
        <taxon>Craniata</taxon>
        <taxon>Vertebrata</taxon>
        <taxon>Euteleostomi</taxon>
        <taxon>Actinopterygii</taxon>
        <taxon>Neopterygii</taxon>
        <taxon>Teleostei</taxon>
        <taxon>Neoteleostei</taxon>
        <taxon>Acanthomorphata</taxon>
        <taxon>Carangaria</taxon>
        <taxon>Carangaria incertae sedis</taxon>
        <taxon>Centropomidae</taxon>
        <taxon>Lates</taxon>
    </lineage>
</organism>
<keyword evidence="3" id="KW-1133">Transmembrane helix</keyword>
<dbReference type="Proteomes" id="UP000314980">
    <property type="component" value="Unassembled WGS sequence"/>
</dbReference>
<dbReference type="GO" id="GO:0034164">
    <property type="term" value="P:negative regulation of toll-like receptor 9 signaling pathway"/>
    <property type="evidence" value="ECO:0007669"/>
    <property type="project" value="TreeGrafter"/>
</dbReference>
<keyword evidence="3" id="KW-0812">Transmembrane</keyword>
<feature type="region of interest" description="Disordered" evidence="2">
    <location>
        <begin position="41"/>
        <end position="62"/>
    </location>
</feature>
<dbReference type="OrthoDB" id="1708389at2759"/>
<dbReference type="CDD" id="cd13221">
    <property type="entry name" value="PH-GRAM_GRAMDC4"/>
    <property type="match status" value="1"/>
</dbReference>
<feature type="domain" description="GRAM" evidence="4">
    <location>
        <begin position="474"/>
        <end position="554"/>
    </location>
</feature>
<reference evidence="5" key="3">
    <citation type="submission" date="2025-05" db="UniProtKB">
        <authorList>
            <consortium name="Ensembl"/>
        </authorList>
    </citation>
    <scope>IDENTIFICATION</scope>
</reference>
<dbReference type="PANTHER" id="PTHR37402:SF1">
    <property type="entry name" value="GRAM DOMAIN-CONTAINING PROTEIN 4"/>
    <property type="match status" value="1"/>
</dbReference>
<dbReference type="GO" id="GO:0006915">
    <property type="term" value="P:apoptotic process"/>
    <property type="evidence" value="ECO:0007669"/>
    <property type="project" value="InterPro"/>
</dbReference>
<evidence type="ECO:0000313" key="5">
    <source>
        <dbReference type="Ensembl" id="ENSLCAP00010033129.1"/>
    </source>
</evidence>
<dbReference type="PANTHER" id="PTHR37402">
    <property type="entry name" value="GRAM DOMAIN-CONTAINING PROTEIN 4"/>
    <property type="match status" value="1"/>
</dbReference>
<dbReference type="RefSeq" id="XP_018555997.1">
    <property type="nucleotide sequence ID" value="XM_018700481.2"/>
</dbReference>
<dbReference type="Gene3D" id="2.30.29.30">
    <property type="entry name" value="Pleckstrin-homology domain (PH domain)/Phosphotyrosine-binding domain (PTB)"/>
    <property type="match status" value="1"/>
</dbReference>
<protein>
    <submittedName>
        <fullName evidence="5">GRAM domain containing 4</fullName>
    </submittedName>
    <submittedName>
        <fullName evidence="7">GRAM domain-containing protein 4 isoform X3</fullName>
    </submittedName>
</protein>
<evidence type="ECO:0000256" key="2">
    <source>
        <dbReference type="SAM" id="MobiDB-lite"/>
    </source>
</evidence>
<dbReference type="Ensembl" id="ENSLCAT00010033918.1">
    <property type="protein sequence ID" value="ENSLCAP00010033129.1"/>
    <property type="gene ID" value="ENSLCAG00010015565.1"/>
</dbReference>
<evidence type="ECO:0000256" key="1">
    <source>
        <dbReference type="SAM" id="Coils"/>
    </source>
</evidence>
<reference evidence="7" key="2">
    <citation type="submission" date="2025-04" db="UniProtKB">
        <authorList>
            <consortium name="RefSeq"/>
        </authorList>
    </citation>
    <scope>IDENTIFICATION</scope>
    <source>
        <tissue evidence="7">Brain</tissue>
    </source>
</reference>
<feature type="transmembrane region" description="Helical" evidence="3">
    <location>
        <begin position="367"/>
        <end position="383"/>
    </location>
</feature>
<proteinExistence type="predicted"/>
<evidence type="ECO:0000259" key="4">
    <source>
        <dbReference type="SMART" id="SM00568"/>
    </source>
</evidence>
<feature type="region of interest" description="Disordered" evidence="2">
    <location>
        <begin position="161"/>
        <end position="189"/>
    </location>
</feature>
<evidence type="ECO:0000313" key="6">
    <source>
        <dbReference type="Proteomes" id="UP000314980"/>
    </source>
</evidence>
<dbReference type="InterPro" id="IPR004182">
    <property type="entry name" value="GRAM"/>
</dbReference>
<dbReference type="Pfam" id="PF02893">
    <property type="entry name" value="GRAM"/>
    <property type="match status" value="1"/>
</dbReference>